<keyword evidence="3" id="KW-0547">Nucleotide-binding</keyword>
<dbReference type="InterPro" id="IPR050763">
    <property type="entry name" value="ABC_transporter_ATP-binding"/>
</dbReference>
<keyword evidence="5" id="KW-0046">Antibiotic resistance</keyword>
<dbReference type="InterPro" id="IPR003593">
    <property type="entry name" value="AAA+_ATPase"/>
</dbReference>
<keyword evidence="8" id="KW-1185">Reference proteome</keyword>
<keyword evidence="4 7" id="KW-0067">ATP-binding</keyword>
<keyword evidence="2" id="KW-0813">Transport</keyword>
<dbReference type="RefSeq" id="WP_151542806.1">
    <property type="nucleotide sequence ID" value="NZ_WBMR01000086.1"/>
</dbReference>
<dbReference type="GO" id="GO:0016887">
    <property type="term" value="F:ATP hydrolysis activity"/>
    <property type="evidence" value="ECO:0007669"/>
    <property type="project" value="InterPro"/>
</dbReference>
<dbReference type="Proteomes" id="UP000483004">
    <property type="component" value="Unassembled WGS sequence"/>
</dbReference>
<dbReference type="PROSITE" id="PS50893">
    <property type="entry name" value="ABC_TRANSPORTER_2"/>
    <property type="match status" value="1"/>
</dbReference>
<dbReference type="SMART" id="SM00382">
    <property type="entry name" value="AAA"/>
    <property type="match status" value="1"/>
</dbReference>
<dbReference type="SUPFAM" id="SSF52540">
    <property type="entry name" value="P-loop containing nucleoside triphosphate hydrolases"/>
    <property type="match status" value="1"/>
</dbReference>
<comment type="caution">
    <text evidence="7">The sequence shown here is derived from an EMBL/GenBank/DDBJ whole genome shotgun (WGS) entry which is preliminary data.</text>
</comment>
<evidence type="ECO:0000256" key="4">
    <source>
        <dbReference type="ARBA" id="ARBA00022840"/>
    </source>
</evidence>
<protein>
    <submittedName>
        <fullName evidence="7">ABC transporter ATP-binding protein</fullName>
    </submittedName>
</protein>
<reference evidence="7 8" key="1">
    <citation type="submission" date="2019-09" db="EMBL/GenBank/DDBJ databases">
        <title>Actinomadura physcomitrii sp. nov., a novel actinomycete isolated from moss [Physcomitrium sphaericum (Ludw) Fuernr].</title>
        <authorList>
            <person name="Liu C."/>
            <person name="Zhuang X."/>
        </authorList>
    </citation>
    <scope>NUCLEOTIDE SEQUENCE [LARGE SCALE GENOMIC DNA]</scope>
    <source>
        <strain evidence="7 8">CYP1-1B</strain>
    </source>
</reference>
<evidence type="ECO:0000256" key="3">
    <source>
        <dbReference type="ARBA" id="ARBA00022741"/>
    </source>
</evidence>
<sequence>MRAVIEATGLRVQDGPSTALSFTVPAGEVHALLGRAGAGKTALLETAAGLRRPLSGTVRVKGLDPYADRDGLRLGSVWREGGLFPGLTVAETVDSWRRWTLDPLTRADALRLTGLTARASTPFERLDAGERRLLDLTLALVNRSDVLFLDDPVAGLDAGTIHRIWTTLRALADAGTAVLLTTRHPAEAALADRTRTVDDAPHPHTGARAA</sequence>
<dbReference type="EMBL" id="WBMR01000086">
    <property type="protein sequence ID" value="KAB2375361.1"/>
    <property type="molecule type" value="Genomic_DNA"/>
</dbReference>
<dbReference type="AlphaFoldDB" id="A0A6L3VNM6"/>
<evidence type="ECO:0000256" key="2">
    <source>
        <dbReference type="ARBA" id="ARBA00022448"/>
    </source>
</evidence>
<dbReference type="GO" id="GO:0005524">
    <property type="term" value="F:ATP binding"/>
    <property type="evidence" value="ECO:0007669"/>
    <property type="project" value="UniProtKB-KW"/>
</dbReference>
<dbReference type="OrthoDB" id="9804819at2"/>
<dbReference type="InterPro" id="IPR027417">
    <property type="entry name" value="P-loop_NTPase"/>
</dbReference>
<evidence type="ECO:0000259" key="6">
    <source>
        <dbReference type="PROSITE" id="PS50893"/>
    </source>
</evidence>
<evidence type="ECO:0000256" key="1">
    <source>
        <dbReference type="ARBA" id="ARBA00004202"/>
    </source>
</evidence>
<feature type="domain" description="ABC transporter" evidence="6">
    <location>
        <begin position="1"/>
        <end position="210"/>
    </location>
</feature>
<dbReference type="GO" id="GO:0005886">
    <property type="term" value="C:plasma membrane"/>
    <property type="evidence" value="ECO:0007669"/>
    <property type="project" value="UniProtKB-SubCell"/>
</dbReference>
<comment type="subcellular location">
    <subcellularLocation>
        <location evidence="1">Cell membrane</location>
        <topology evidence="1">Peripheral membrane protein</topology>
    </subcellularLocation>
</comment>
<evidence type="ECO:0000313" key="8">
    <source>
        <dbReference type="Proteomes" id="UP000483004"/>
    </source>
</evidence>
<name>A0A6L3VNM6_9ACTN</name>
<dbReference type="InterPro" id="IPR003439">
    <property type="entry name" value="ABC_transporter-like_ATP-bd"/>
</dbReference>
<dbReference type="PANTHER" id="PTHR42711:SF16">
    <property type="entry name" value="ABC TRANSPORTER ATP-BINDING PROTEIN"/>
    <property type="match status" value="1"/>
</dbReference>
<proteinExistence type="predicted"/>
<dbReference type="PANTHER" id="PTHR42711">
    <property type="entry name" value="ABC TRANSPORTER ATP-BINDING PROTEIN"/>
    <property type="match status" value="1"/>
</dbReference>
<accession>A0A6L3VNM6</accession>
<gene>
    <name evidence="7" type="ORF">F9B16_26260</name>
</gene>
<organism evidence="7 8">
    <name type="scientific">Actinomadura montaniterrae</name>
    <dbReference type="NCBI Taxonomy" id="1803903"/>
    <lineage>
        <taxon>Bacteria</taxon>
        <taxon>Bacillati</taxon>
        <taxon>Actinomycetota</taxon>
        <taxon>Actinomycetes</taxon>
        <taxon>Streptosporangiales</taxon>
        <taxon>Thermomonosporaceae</taxon>
        <taxon>Actinomadura</taxon>
    </lineage>
</organism>
<dbReference type="Pfam" id="PF00005">
    <property type="entry name" value="ABC_tran"/>
    <property type="match status" value="1"/>
</dbReference>
<dbReference type="Gene3D" id="3.40.50.300">
    <property type="entry name" value="P-loop containing nucleotide triphosphate hydrolases"/>
    <property type="match status" value="1"/>
</dbReference>
<evidence type="ECO:0000256" key="5">
    <source>
        <dbReference type="ARBA" id="ARBA00023251"/>
    </source>
</evidence>
<dbReference type="GO" id="GO:0046677">
    <property type="term" value="P:response to antibiotic"/>
    <property type="evidence" value="ECO:0007669"/>
    <property type="project" value="UniProtKB-KW"/>
</dbReference>
<evidence type="ECO:0000313" key="7">
    <source>
        <dbReference type="EMBL" id="KAB2375361.1"/>
    </source>
</evidence>